<dbReference type="PANTHER" id="PTHR45527:SF1">
    <property type="entry name" value="FATTY ACID SYNTHASE"/>
    <property type="match status" value="1"/>
</dbReference>
<dbReference type="InterPro" id="IPR025110">
    <property type="entry name" value="AMP-bd_C"/>
</dbReference>
<dbReference type="Proteomes" id="UP000256345">
    <property type="component" value="Unassembled WGS sequence"/>
</dbReference>
<evidence type="ECO:0000313" key="5">
    <source>
        <dbReference type="Proteomes" id="UP000256345"/>
    </source>
</evidence>
<dbReference type="InterPro" id="IPR045851">
    <property type="entry name" value="AMP-bd_C_sf"/>
</dbReference>
<dbReference type="SMART" id="SM00823">
    <property type="entry name" value="PKS_PP"/>
    <property type="match status" value="1"/>
</dbReference>
<accession>A0ABX9JMW4</accession>
<dbReference type="InterPro" id="IPR020802">
    <property type="entry name" value="TesA-like"/>
</dbReference>
<dbReference type="PROSITE" id="PS50075">
    <property type="entry name" value="CARRIER"/>
    <property type="match status" value="1"/>
</dbReference>
<dbReference type="Gene3D" id="3.40.50.12780">
    <property type="entry name" value="N-terminal domain of ligase-like"/>
    <property type="match status" value="1"/>
</dbReference>
<proteinExistence type="predicted"/>
<dbReference type="Pfam" id="PF00550">
    <property type="entry name" value="PP-binding"/>
    <property type="match status" value="1"/>
</dbReference>
<dbReference type="InterPro" id="IPR001031">
    <property type="entry name" value="Thioesterase"/>
</dbReference>
<comment type="caution">
    <text evidence="4">The sequence shown here is derived from an EMBL/GenBank/DDBJ whole genome shotgun (WGS) entry which is preliminary data.</text>
</comment>
<dbReference type="InterPro" id="IPR020806">
    <property type="entry name" value="PKS_PP-bd"/>
</dbReference>
<feature type="domain" description="Carrier" evidence="3">
    <location>
        <begin position="248"/>
        <end position="323"/>
    </location>
</feature>
<keyword evidence="5" id="KW-1185">Reference proteome</keyword>
<dbReference type="InterPro" id="IPR036736">
    <property type="entry name" value="ACP-like_sf"/>
</dbReference>
<evidence type="ECO:0000256" key="2">
    <source>
        <dbReference type="ARBA" id="ARBA00022553"/>
    </source>
</evidence>
<dbReference type="SUPFAM" id="SSF53474">
    <property type="entry name" value="alpha/beta-Hydrolases"/>
    <property type="match status" value="1"/>
</dbReference>
<dbReference type="PANTHER" id="PTHR45527">
    <property type="entry name" value="NONRIBOSOMAL PEPTIDE SYNTHETASE"/>
    <property type="match status" value="1"/>
</dbReference>
<gene>
    <name evidence="4" type="ORF">ATI61_119217</name>
</gene>
<dbReference type="SUPFAM" id="SSF56801">
    <property type="entry name" value="Acetyl-CoA synthetase-like"/>
    <property type="match status" value="1"/>
</dbReference>
<organism evidence="4 5">
    <name type="scientific">Archangium gephyra</name>
    <dbReference type="NCBI Taxonomy" id="48"/>
    <lineage>
        <taxon>Bacteria</taxon>
        <taxon>Pseudomonadati</taxon>
        <taxon>Myxococcota</taxon>
        <taxon>Myxococcia</taxon>
        <taxon>Myxococcales</taxon>
        <taxon>Cystobacterineae</taxon>
        <taxon>Archangiaceae</taxon>
        <taxon>Archangium</taxon>
    </lineage>
</organism>
<evidence type="ECO:0000313" key="4">
    <source>
        <dbReference type="EMBL" id="REG22684.1"/>
    </source>
</evidence>
<dbReference type="Pfam" id="PF00501">
    <property type="entry name" value="AMP-binding"/>
    <property type="match status" value="1"/>
</dbReference>
<keyword evidence="1" id="KW-0596">Phosphopantetheine</keyword>
<dbReference type="InterPro" id="IPR009081">
    <property type="entry name" value="PP-bd_ACP"/>
</dbReference>
<dbReference type="Pfam" id="PF13193">
    <property type="entry name" value="AMP-binding_C"/>
    <property type="match status" value="1"/>
</dbReference>
<dbReference type="RefSeq" id="WP_116121039.1">
    <property type="nucleotide sequence ID" value="NZ_QUMU01000019.1"/>
</dbReference>
<keyword evidence="2" id="KW-0597">Phosphoprotein</keyword>
<dbReference type="InterPro" id="IPR029058">
    <property type="entry name" value="AB_hydrolase_fold"/>
</dbReference>
<dbReference type="EMBL" id="QUMU01000019">
    <property type="protein sequence ID" value="REG22684.1"/>
    <property type="molecule type" value="Genomic_DNA"/>
</dbReference>
<dbReference type="Pfam" id="PF00975">
    <property type="entry name" value="Thioesterase"/>
    <property type="match status" value="1"/>
</dbReference>
<dbReference type="SUPFAM" id="SSF47336">
    <property type="entry name" value="ACP-like"/>
    <property type="match status" value="1"/>
</dbReference>
<dbReference type="InterPro" id="IPR000873">
    <property type="entry name" value="AMP-dep_synth/lig_dom"/>
</dbReference>
<dbReference type="Gene3D" id="3.30.300.30">
    <property type="match status" value="1"/>
</dbReference>
<dbReference type="InterPro" id="IPR042099">
    <property type="entry name" value="ANL_N_sf"/>
</dbReference>
<protein>
    <submittedName>
        <fullName evidence="4">Phosphopantetheine binding protein</fullName>
    </submittedName>
</protein>
<evidence type="ECO:0000259" key="3">
    <source>
        <dbReference type="PROSITE" id="PS50075"/>
    </source>
</evidence>
<dbReference type="Gene3D" id="3.40.50.1820">
    <property type="entry name" value="alpha/beta hydrolase"/>
    <property type="match status" value="1"/>
</dbReference>
<sequence length="602" mass="65997">TVRTVNLAGEALAGELVRALYEELPGVERVLNLYGPTEDTTYSTYARVPREAKREPTIGVPLKGKRAYVLDGELEPVPVGVAGELYLGGEGQARGYFGRPELTAERFVPSPYGRGERLYRTGDRVRWLAGGELEYLGRIDHQVKVRGFRIELGEVEAVLRQHEGVREAVVVVREDGGEGRRLVGYVVPGGRALEAAELKQYARERLPEYMVPTAFVVLEALPLTPNGKVDRKALPAPEGLRRDSSVVAPRDAWELQLVRIWEELLGVQPVGPGSNFFELGGHSLLGMRLMSMIRERLGRSLPVAALFQTPTLEELAVRLRQAPGRVSPVVPLSTGGSGRPFFCVHPVSGTVLPYMELARRLGPRVPFYALQSPGLEGERAPLETVESMAACYVEALRTVQPVGPYRLGGWSLGGVVAFEMARQLEQQGERVEQLVLLDAYAFEQRLPEGAGAAWIASRFVEFTARLLGLPVPGLDLEDSLPEPEEVLLRRLLDLGREAGVLRRGVGLEELRLLYRVFESNLRALARYEPGAYGGRVTLFRASRTAVPGPAGSAGGWGRWVAGGVEEHELQGDHHSILQAPEVQTLAERLGVLLFARSGKPES</sequence>
<feature type="non-terminal residue" evidence="4">
    <location>
        <position position="1"/>
    </location>
</feature>
<evidence type="ECO:0000256" key="1">
    <source>
        <dbReference type="ARBA" id="ARBA00022450"/>
    </source>
</evidence>
<dbReference type="SMART" id="SM00824">
    <property type="entry name" value="PKS_TE"/>
    <property type="match status" value="1"/>
</dbReference>
<name>A0ABX9JMW4_9BACT</name>
<reference evidence="4 5" key="1">
    <citation type="submission" date="2018-08" db="EMBL/GenBank/DDBJ databases">
        <title>Genomic Encyclopedia of Archaeal and Bacterial Type Strains, Phase II (KMG-II): from individual species to whole genera.</title>
        <authorList>
            <person name="Goeker M."/>
        </authorList>
    </citation>
    <scope>NUCLEOTIDE SEQUENCE [LARGE SCALE GENOMIC DNA]</scope>
    <source>
        <strain evidence="4 5">DSM 2261</strain>
    </source>
</reference>
<dbReference type="Gene3D" id="1.10.1200.10">
    <property type="entry name" value="ACP-like"/>
    <property type="match status" value="1"/>
</dbReference>